<dbReference type="InterPro" id="IPR013221">
    <property type="entry name" value="Mur_ligase_cen"/>
</dbReference>
<dbReference type="PANTHER" id="PTHR43024">
    <property type="entry name" value="UDP-N-ACETYLMURAMOYL-TRIPEPTIDE--D-ALANYL-D-ALANINE LIGASE"/>
    <property type="match status" value="1"/>
</dbReference>
<proteinExistence type="predicted"/>
<dbReference type="Pfam" id="PF08245">
    <property type="entry name" value="Mur_ligase_M"/>
    <property type="match status" value="1"/>
</dbReference>
<evidence type="ECO:0000256" key="4">
    <source>
        <dbReference type="SAM" id="Phobius"/>
    </source>
</evidence>
<feature type="transmembrane region" description="Helical" evidence="4">
    <location>
        <begin position="46"/>
        <end position="65"/>
    </location>
</feature>
<name>A0A1J4XUC4_9BACT</name>
<dbReference type="InterPro" id="IPR036565">
    <property type="entry name" value="Mur-like_cat_sf"/>
</dbReference>
<feature type="domain" description="Mur ligase C-terminal" evidence="5">
    <location>
        <begin position="323"/>
        <end position="459"/>
    </location>
</feature>
<dbReference type="SUPFAM" id="SSF53623">
    <property type="entry name" value="MurD-like peptide ligases, catalytic domain"/>
    <property type="match status" value="1"/>
</dbReference>
<keyword evidence="2" id="KW-0547">Nucleotide-binding</keyword>
<keyword evidence="4" id="KW-0812">Transmembrane</keyword>
<dbReference type="EMBL" id="MNWX01000034">
    <property type="protein sequence ID" value="OIO64907.1"/>
    <property type="molecule type" value="Genomic_DNA"/>
</dbReference>
<dbReference type="InterPro" id="IPR004101">
    <property type="entry name" value="Mur_ligase_C"/>
</dbReference>
<gene>
    <name evidence="7" type="ORF">AUJ30_01845</name>
</gene>
<dbReference type="PANTHER" id="PTHR43024:SF1">
    <property type="entry name" value="UDP-N-ACETYLMURAMOYL-TRIPEPTIDE--D-ALANYL-D-ALANINE LIGASE"/>
    <property type="match status" value="1"/>
</dbReference>
<dbReference type="SUPFAM" id="SSF53244">
    <property type="entry name" value="MurD-like peptide ligases, peptide-binding domain"/>
    <property type="match status" value="1"/>
</dbReference>
<evidence type="ECO:0000313" key="7">
    <source>
        <dbReference type="EMBL" id="OIO64907.1"/>
    </source>
</evidence>
<dbReference type="AlphaFoldDB" id="A0A1J4XUC4"/>
<keyword evidence="1" id="KW-0436">Ligase</keyword>
<evidence type="ECO:0000259" key="6">
    <source>
        <dbReference type="Pfam" id="PF08245"/>
    </source>
</evidence>
<sequence>MLSKIKTLLYIFQLAEYDILFFKNWVKKHPDLENYLKIKKEPVWTFKAKLIFVLAILFSPFYLIFPDKLYYSLILSSKFIKPLETFIVFIFAQKTKSKLKRRKDLVKIGIAGSYGKTTTKEYLAAILSSKYRIFKTPENINTLLGIIKLILKELDENYHILITEMAAYKKGDIKNLCKMIKPEIRILTGLNTSHLERFGSLENTIRAKFEIVDNLSQQSRVFLNADDAIVFKNCQQFFKGKPEFYGLNPEIEKVFEAKNVRVSKEGIEFEIFKNKEFYFNAEAKVFGRHQLEPILLAITVADKLGFNKEEILIGLRNIRPLPRRLFLKRTEAGIIVIDDSYNISKNSAEAALEFLKEAFPEKRKIIVTAGILEQGEKKSENNKWLGKKIKGTADLVLMTKNSNLEFLIDGLEIPKNEILEYNEKIESQKQKAIIFDDAQELNINLSKILKPNDVVLIFPYDLPAHYY</sequence>
<protein>
    <recommendedName>
        <fullName evidence="9">UDP-N-acetylmuramoyl-tripeptide--D-alanyl-D-alanine ligase</fullName>
    </recommendedName>
</protein>
<evidence type="ECO:0000259" key="5">
    <source>
        <dbReference type="Pfam" id="PF02875"/>
    </source>
</evidence>
<reference evidence="7 8" key="1">
    <citation type="journal article" date="2016" name="Environ. Microbiol.">
        <title>Genomic resolution of a cold subsurface aquifer community provides metabolic insights for novel microbes adapted to high CO concentrations.</title>
        <authorList>
            <person name="Probst A.J."/>
            <person name="Castelle C.J."/>
            <person name="Singh A."/>
            <person name="Brown C.T."/>
            <person name="Anantharaman K."/>
            <person name="Sharon I."/>
            <person name="Hug L.A."/>
            <person name="Burstein D."/>
            <person name="Emerson J.B."/>
            <person name="Thomas B.C."/>
            <person name="Banfield J.F."/>
        </authorList>
    </citation>
    <scope>NUCLEOTIDE SEQUENCE [LARGE SCALE GENOMIC DNA]</scope>
    <source>
        <strain evidence="7">CG1_02_39_135</strain>
    </source>
</reference>
<evidence type="ECO:0000256" key="1">
    <source>
        <dbReference type="ARBA" id="ARBA00022598"/>
    </source>
</evidence>
<dbReference type="Proteomes" id="UP000182693">
    <property type="component" value="Unassembled WGS sequence"/>
</dbReference>
<dbReference type="Gene3D" id="3.90.190.20">
    <property type="entry name" value="Mur ligase, C-terminal domain"/>
    <property type="match status" value="1"/>
</dbReference>
<feature type="domain" description="Mur ligase central" evidence="6">
    <location>
        <begin position="110"/>
        <end position="301"/>
    </location>
</feature>
<dbReference type="Pfam" id="PF02875">
    <property type="entry name" value="Mur_ligase_C"/>
    <property type="match status" value="1"/>
</dbReference>
<dbReference type="InterPro" id="IPR036615">
    <property type="entry name" value="Mur_ligase_C_dom_sf"/>
</dbReference>
<dbReference type="GO" id="GO:0016881">
    <property type="term" value="F:acid-amino acid ligase activity"/>
    <property type="evidence" value="ECO:0007669"/>
    <property type="project" value="InterPro"/>
</dbReference>
<evidence type="ECO:0000256" key="2">
    <source>
        <dbReference type="ARBA" id="ARBA00022741"/>
    </source>
</evidence>
<keyword evidence="3" id="KW-0067">ATP-binding</keyword>
<evidence type="ECO:0008006" key="9">
    <source>
        <dbReference type="Google" id="ProtNLM"/>
    </source>
</evidence>
<dbReference type="GO" id="GO:0005524">
    <property type="term" value="F:ATP binding"/>
    <property type="evidence" value="ECO:0007669"/>
    <property type="project" value="UniProtKB-KW"/>
</dbReference>
<organism evidence="7 8">
    <name type="scientific">Candidatus Wolfebacteria bacterium CG1_02_39_135</name>
    <dbReference type="NCBI Taxonomy" id="1805425"/>
    <lineage>
        <taxon>Bacteria</taxon>
        <taxon>Candidatus Wolfeibacteriota</taxon>
    </lineage>
</organism>
<dbReference type="Gene3D" id="3.40.1190.10">
    <property type="entry name" value="Mur-like, catalytic domain"/>
    <property type="match status" value="1"/>
</dbReference>
<dbReference type="InterPro" id="IPR051046">
    <property type="entry name" value="MurCDEF_CellWall_CoF430Synth"/>
</dbReference>
<keyword evidence="4" id="KW-0472">Membrane</keyword>
<dbReference type="STRING" id="1805425.AUJ30_01845"/>
<evidence type="ECO:0000313" key="8">
    <source>
        <dbReference type="Proteomes" id="UP000182693"/>
    </source>
</evidence>
<keyword evidence="4" id="KW-1133">Transmembrane helix</keyword>
<comment type="caution">
    <text evidence="7">The sequence shown here is derived from an EMBL/GenBank/DDBJ whole genome shotgun (WGS) entry which is preliminary data.</text>
</comment>
<accession>A0A1J4XUC4</accession>
<evidence type="ECO:0000256" key="3">
    <source>
        <dbReference type="ARBA" id="ARBA00022840"/>
    </source>
</evidence>